<name>A0A645BGC5_9ZZZZ</name>
<organism evidence="2">
    <name type="scientific">bioreactor metagenome</name>
    <dbReference type="NCBI Taxonomy" id="1076179"/>
    <lineage>
        <taxon>unclassified sequences</taxon>
        <taxon>metagenomes</taxon>
        <taxon>ecological metagenomes</taxon>
    </lineage>
</organism>
<keyword evidence="1" id="KW-0472">Membrane</keyword>
<accession>A0A645BGC5</accession>
<feature type="transmembrane region" description="Helical" evidence="1">
    <location>
        <begin position="12"/>
        <end position="31"/>
    </location>
</feature>
<reference evidence="2" key="1">
    <citation type="submission" date="2019-08" db="EMBL/GenBank/DDBJ databases">
        <authorList>
            <person name="Kucharzyk K."/>
            <person name="Murdoch R.W."/>
            <person name="Higgins S."/>
            <person name="Loffler F."/>
        </authorList>
    </citation>
    <scope>NUCLEOTIDE SEQUENCE</scope>
</reference>
<gene>
    <name evidence="2" type="ORF">SDC9_111283</name>
</gene>
<comment type="caution">
    <text evidence="2">The sequence shown here is derived from an EMBL/GenBank/DDBJ whole genome shotgun (WGS) entry which is preliminary data.</text>
</comment>
<dbReference type="EMBL" id="VSSQ01019927">
    <property type="protein sequence ID" value="MPM64397.1"/>
    <property type="molecule type" value="Genomic_DNA"/>
</dbReference>
<dbReference type="AlphaFoldDB" id="A0A645BGC5"/>
<evidence type="ECO:0000256" key="1">
    <source>
        <dbReference type="SAM" id="Phobius"/>
    </source>
</evidence>
<sequence>MQNLKDIDANSLFHSFLFHFSLIILLSGGIADEKIFA</sequence>
<evidence type="ECO:0000313" key="2">
    <source>
        <dbReference type="EMBL" id="MPM64397.1"/>
    </source>
</evidence>
<protein>
    <submittedName>
        <fullName evidence="2">Uncharacterized protein</fullName>
    </submittedName>
</protein>
<keyword evidence="1" id="KW-0812">Transmembrane</keyword>
<proteinExistence type="predicted"/>
<keyword evidence="1" id="KW-1133">Transmembrane helix</keyword>